<evidence type="ECO:0000256" key="1">
    <source>
        <dbReference type="SAM" id="MobiDB-lite"/>
    </source>
</evidence>
<dbReference type="EMBL" id="HG793174">
    <property type="protein sequence ID" value="CRL29894.1"/>
    <property type="molecule type" value="Genomic_DNA"/>
</dbReference>
<evidence type="ECO:0000313" key="2">
    <source>
        <dbReference type="EMBL" id="CRL29894.1"/>
    </source>
</evidence>
<dbReference type="Proteomes" id="UP000053732">
    <property type="component" value="Unassembled WGS sequence"/>
</dbReference>
<reference evidence="2 3" key="1">
    <citation type="journal article" date="2014" name="Nat. Commun.">
        <title>Multiple recent horizontal transfers of a large genomic region in cheese making fungi.</title>
        <authorList>
            <person name="Cheeseman K."/>
            <person name="Ropars J."/>
            <person name="Renault P."/>
            <person name="Dupont J."/>
            <person name="Gouzy J."/>
            <person name="Branca A."/>
            <person name="Abraham A.L."/>
            <person name="Ceppi M."/>
            <person name="Conseiller E."/>
            <person name="Debuchy R."/>
            <person name="Malagnac F."/>
            <person name="Goarin A."/>
            <person name="Silar P."/>
            <person name="Lacoste S."/>
            <person name="Sallet E."/>
            <person name="Bensimon A."/>
            <person name="Giraud T."/>
            <person name="Brygoo Y."/>
        </authorList>
    </citation>
    <scope>NUCLEOTIDE SEQUENCE [LARGE SCALE GENOMIC DNA]</scope>
    <source>
        <strain evidence="3">FM 013</strain>
    </source>
</reference>
<protein>
    <submittedName>
        <fullName evidence="2">Str. FM013</fullName>
    </submittedName>
</protein>
<feature type="compositionally biased region" description="Acidic residues" evidence="1">
    <location>
        <begin position="215"/>
        <end position="225"/>
    </location>
</feature>
<accession>A0A0G4PUT6</accession>
<dbReference type="AlphaFoldDB" id="A0A0G4PUT6"/>
<name>A0A0G4PUT6_PENC3</name>
<proteinExistence type="predicted"/>
<feature type="compositionally biased region" description="Acidic residues" evidence="1">
    <location>
        <begin position="249"/>
        <end position="264"/>
    </location>
</feature>
<feature type="compositionally biased region" description="Polar residues" evidence="1">
    <location>
        <begin position="275"/>
        <end position="286"/>
    </location>
</feature>
<gene>
    <name evidence="2" type="ORF">PCAMFM013_S041g000036</name>
</gene>
<keyword evidence="3" id="KW-1185">Reference proteome</keyword>
<feature type="compositionally biased region" description="Basic and acidic residues" evidence="1">
    <location>
        <begin position="287"/>
        <end position="306"/>
    </location>
</feature>
<feature type="compositionally biased region" description="Basic residues" evidence="1">
    <location>
        <begin position="192"/>
        <end position="209"/>
    </location>
</feature>
<feature type="compositionally biased region" description="Basic residues" evidence="1">
    <location>
        <begin position="148"/>
        <end position="176"/>
    </location>
</feature>
<feature type="compositionally biased region" description="Basic and acidic residues" evidence="1">
    <location>
        <begin position="393"/>
        <end position="407"/>
    </location>
</feature>
<feature type="region of interest" description="Disordered" evidence="1">
    <location>
        <begin position="92"/>
        <end position="426"/>
    </location>
</feature>
<sequence length="426" mass="47104">MFYDRAAQNPEWMGLAGRDLKFLVLAHFCTPTQYIDDNKLARLGNVTPSHAHIALRIAKRNLFKLCAADPQFQSILNHPFPDEGGAAEFSELETQSKGHHQNDKRKDYAKRTGKGKRRSPDCESEDSEDSEIEDDESSLANFNPATKTQRRNTKQKATKHNRHNKHPTSHGVRKGRGSPFYVEIKPSSSRVRYQKIGRNRGVKRGRKQHVYHDDSTEESTDESSGEEMNATSSRKSHGGAKRKRLGDLGELDATSDNDSDMEEEVERRPARAYAKSTTGKTSSQTADSKKLDKTDELAESPDKDPVRGAMDGLTLGGDADALKTDGRAPRANAKSTPAKMSGKTKSQNGNRKKVCKTNGVAESPDKDVVGGAMDGLTLEGDAPKTNGHATAKTTEEEHDERAGSMHEESEESEEPNEAHVWRYLTC</sequence>
<organism evidence="2 3">
    <name type="scientific">Penicillium camemberti (strain FM 013)</name>
    <dbReference type="NCBI Taxonomy" id="1429867"/>
    <lineage>
        <taxon>Eukaryota</taxon>
        <taxon>Fungi</taxon>
        <taxon>Dikarya</taxon>
        <taxon>Ascomycota</taxon>
        <taxon>Pezizomycotina</taxon>
        <taxon>Eurotiomycetes</taxon>
        <taxon>Eurotiomycetidae</taxon>
        <taxon>Eurotiales</taxon>
        <taxon>Aspergillaceae</taxon>
        <taxon>Penicillium</taxon>
    </lineage>
</organism>
<feature type="compositionally biased region" description="Basic residues" evidence="1">
    <location>
        <begin position="234"/>
        <end position="244"/>
    </location>
</feature>
<evidence type="ECO:0000313" key="3">
    <source>
        <dbReference type="Proteomes" id="UP000053732"/>
    </source>
</evidence>
<feature type="compositionally biased region" description="Acidic residues" evidence="1">
    <location>
        <begin position="122"/>
        <end position="137"/>
    </location>
</feature>
<feature type="compositionally biased region" description="Basic and acidic residues" evidence="1">
    <location>
        <begin position="94"/>
        <end position="110"/>
    </location>
</feature>